<evidence type="ECO:0000313" key="2">
    <source>
        <dbReference type="Proteomes" id="UP000271087"/>
    </source>
</evidence>
<dbReference type="WBParaSite" id="nOo.2.0.1.t05582-RA">
    <property type="protein sequence ID" value="nOo.2.0.1.t05582-RA"/>
    <property type="gene ID" value="nOo.2.0.1.g05582"/>
</dbReference>
<dbReference type="OrthoDB" id="5856498at2759"/>
<dbReference type="Proteomes" id="UP000271087">
    <property type="component" value="Unassembled WGS sequence"/>
</dbReference>
<reference evidence="3" key="1">
    <citation type="submission" date="2016-06" db="UniProtKB">
        <authorList>
            <consortium name="WormBaseParasite"/>
        </authorList>
    </citation>
    <scope>IDENTIFICATION</scope>
</reference>
<keyword evidence="2" id="KW-1185">Reference proteome</keyword>
<gene>
    <name evidence="1" type="ORF">NOO_LOCUS5582</name>
</gene>
<protein>
    <submittedName>
        <fullName evidence="3">BTB domain-containing protein</fullName>
    </submittedName>
</protein>
<accession>A0A182EBZ2</accession>
<dbReference type="EMBL" id="UYRW01001521">
    <property type="protein sequence ID" value="VDK78205.1"/>
    <property type="molecule type" value="Genomic_DNA"/>
</dbReference>
<proteinExistence type="predicted"/>
<dbReference type="AlphaFoldDB" id="A0A182EBZ2"/>
<evidence type="ECO:0000313" key="3">
    <source>
        <dbReference type="WBParaSite" id="nOo.2.0.1.t05582-RA"/>
    </source>
</evidence>
<reference evidence="1 2" key="2">
    <citation type="submission" date="2018-08" db="EMBL/GenBank/DDBJ databases">
        <authorList>
            <person name="Laetsch R D."/>
            <person name="Stevens L."/>
            <person name="Kumar S."/>
            <person name="Blaxter L. M."/>
        </authorList>
    </citation>
    <scope>NUCLEOTIDE SEQUENCE [LARGE SCALE GENOMIC DNA]</scope>
</reference>
<evidence type="ECO:0000313" key="1">
    <source>
        <dbReference type="EMBL" id="VDK78205.1"/>
    </source>
</evidence>
<sequence length="139" mass="16149">MIAINTYAQFSVQITQLSLQESEECISKQAYYDIENNYIAIISMDIKCDELLINAFEKAINTPENLEIQIINNPQDYENILRVVCCLQYVFTLITEEQYAFERTKARHWDCVCDVIGVVWCDVVWCDVAWYGVMHCGVV</sequence>
<name>A0A182EBZ2_ONCOC</name>
<organism evidence="3">
    <name type="scientific">Onchocerca ochengi</name>
    <name type="common">Filarial nematode worm</name>
    <dbReference type="NCBI Taxonomy" id="42157"/>
    <lineage>
        <taxon>Eukaryota</taxon>
        <taxon>Metazoa</taxon>
        <taxon>Ecdysozoa</taxon>
        <taxon>Nematoda</taxon>
        <taxon>Chromadorea</taxon>
        <taxon>Rhabditida</taxon>
        <taxon>Spirurina</taxon>
        <taxon>Spiruromorpha</taxon>
        <taxon>Filarioidea</taxon>
        <taxon>Onchocercidae</taxon>
        <taxon>Onchocerca</taxon>
    </lineage>
</organism>